<evidence type="ECO:0000259" key="1">
    <source>
        <dbReference type="Pfam" id="PF03184"/>
    </source>
</evidence>
<comment type="caution">
    <text evidence="2">The sequence shown here is derived from an EMBL/GenBank/DDBJ whole genome shotgun (WGS) entry which is preliminary data.</text>
</comment>
<keyword evidence="2" id="KW-0255">Endonuclease</keyword>
<gene>
    <name evidence="2" type="ORF">QE152_g1324</name>
</gene>
<name>A0AAW1N7D0_POPJA</name>
<keyword evidence="2" id="KW-0378">Hydrolase</keyword>
<dbReference type="Proteomes" id="UP001458880">
    <property type="component" value="Unassembled WGS sequence"/>
</dbReference>
<dbReference type="Pfam" id="PF03184">
    <property type="entry name" value="DDE_1"/>
    <property type="match status" value="1"/>
</dbReference>
<dbReference type="GO" id="GO:0003676">
    <property type="term" value="F:nucleic acid binding"/>
    <property type="evidence" value="ECO:0007669"/>
    <property type="project" value="InterPro"/>
</dbReference>
<proteinExistence type="predicted"/>
<keyword evidence="3" id="KW-1185">Reference proteome</keyword>
<dbReference type="EMBL" id="JASPKY010000008">
    <property type="protein sequence ID" value="KAK9754291.1"/>
    <property type="molecule type" value="Genomic_DNA"/>
</dbReference>
<evidence type="ECO:0000313" key="2">
    <source>
        <dbReference type="EMBL" id="KAK9754291.1"/>
    </source>
</evidence>
<reference evidence="2 3" key="1">
    <citation type="journal article" date="2024" name="BMC Genomics">
        <title>De novo assembly and annotation of Popillia japonica's genome with initial clues to its potential as an invasive pest.</title>
        <authorList>
            <person name="Cucini C."/>
            <person name="Boschi S."/>
            <person name="Funari R."/>
            <person name="Cardaioli E."/>
            <person name="Iannotti N."/>
            <person name="Marturano G."/>
            <person name="Paoli F."/>
            <person name="Bruttini M."/>
            <person name="Carapelli A."/>
            <person name="Frati F."/>
            <person name="Nardi F."/>
        </authorList>
    </citation>
    <scope>NUCLEOTIDE SEQUENCE [LARGE SCALE GENOMIC DNA]</scope>
    <source>
        <strain evidence="2">DMR45628</strain>
    </source>
</reference>
<dbReference type="GO" id="GO:0004519">
    <property type="term" value="F:endonuclease activity"/>
    <property type="evidence" value="ECO:0007669"/>
    <property type="project" value="UniProtKB-KW"/>
</dbReference>
<accession>A0AAW1N7D0</accession>
<feature type="domain" description="DDE-1" evidence="1">
    <location>
        <begin position="10"/>
        <end position="105"/>
    </location>
</feature>
<protein>
    <submittedName>
        <fullName evidence="2">DDE superfamily endonuclease</fullName>
    </submittedName>
</protein>
<evidence type="ECO:0000313" key="3">
    <source>
        <dbReference type="Proteomes" id="UP001458880"/>
    </source>
</evidence>
<dbReference type="AlphaFoldDB" id="A0AAW1N7D0"/>
<keyword evidence="2" id="KW-0540">Nuclease</keyword>
<dbReference type="InterPro" id="IPR004875">
    <property type="entry name" value="DDE_SF_endonuclease_dom"/>
</dbReference>
<organism evidence="2 3">
    <name type="scientific">Popillia japonica</name>
    <name type="common">Japanese beetle</name>
    <dbReference type="NCBI Taxonomy" id="7064"/>
    <lineage>
        <taxon>Eukaryota</taxon>
        <taxon>Metazoa</taxon>
        <taxon>Ecdysozoa</taxon>
        <taxon>Arthropoda</taxon>
        <taxon>Hexapoda</taxon>
        <taxon>Insecta</taxon>
        <taxon>Pterygota</taxon>
        <taxon>Neoptera</taxon>
        <taxon>Endopterygota</taxon>
        <taxon>Coleoptera</taxon>
        <taxon>Polyphaga</taxon>
        <taxon>Scarabaeiformia</taxon>
        <taxon>Scarabaeidae</taxon>
        <taxon>Rutelinae</taxon>
        <taxon>Popillia</taxon>
    </lineage>
</organism>
<sequence length="152" mass="17234">MPRGSAVYVNQKSVYINTQIFLERLKIHFVPRITAGKVILMLDGHGSHCNSVETLTCADEDDIILLWIPPHTTYYLQPPDRSVLKSLKASFYQACDRWVKSNVDRRISRLQFGQLQGVAWAKSATVENAASGFKLTGIYPLDQQKILDYAYV</sequence>